<evidence type="ECO:0000313" key="3">
    <source>
        <dbReference type="Proteomes" id="UP001140502"/>
    </source>
</evidence>
<comment type="caution">
    <text evidence="2">The sequence shown here is derived from an EMBL/GenBank/DDBJ whole genome shotgun (WGS) entry which is preliminary data.</text>
</comment>
<feature type="region of interest" description="Disordered" evidence="1">
    <location>
        <begin position="48"/>
        <end position="85"/>
    </location>
</feature>
<proteinExistence type="predicted"/>
<reference evidence="2" key="1">
    <citation type="submission" date="2022-10" db="EMBL/GenBank/DDBJ databases">
        <title>Tapping the CABI collections for fungal endophytes: first genome assemblies for Collariella, Neodidymelliopsis, Ascochyta clinopodiicola, Didymella pomorum, Didymosphaeria variabile, Neocosmospora piperis and Neocucurbitaria cava.</title>
        <authorList>
            <person name="Hill R."/>
        </authorList>
    </citation>
    <scope>NUCLEOTIDE SEQUENCE</scope>
    <source>
        <strain evidence="2">IMI 366586</strain>
    </source>
</reference>
<sequence length="85" mass="9401">MDPKQASGDVDSNSEEDMQRLSDFSVLTRFIYDTSSFSDRLIQLATTDTTTEPASSLVAEADAADEKKDTESMGDSFYPEHLVIE</sequence>
<dbReference type="Proteomes" id="UP001140502">
    <property type="component" value="Unassembled WGS sequence"/>
</dbReference>
<name>A0A9W8W397_9HYPO</name>
<keyword evidence="3" id="KW-1185">Reference proteome</keyword>
<accession>A0A9W8W397</accession>
<gene>
    <name evidence="2" type="ORF">N0V84_011136</name>
</gene>
<evidence type="ECO:0000256" key="1">
    <source>
        <dbReference type="SAM" id="MobiDB-lite"/>
    </source>
</evidence>
<protein>
    <submittedName>
        <fullName evidence="2">Uncharacterized protein</fullName>
    </submittedName>
</protein>
<organism evidence="2 3">
    <name type="scientific">Fusarium piperis</name>
    <dbReference type="NCBI Taxonomy" id="1435070"/>
    <lineage>
        <taxon>Eukaryota</taxon>
        <taxon>Fungi</taxon>
        <taxon>Dikarya</taxon>
        <taxon>Ascomycota</taxon>
        <taxon>Pezizomycotina</taxon>
        <taxon>Sordariomycetes</taxon>
        <taxon>Hypocreomycetidae</taxon>
        <taxon>Hypocreales</taxon>
        <taxon>Nectriaceae</taxon>
        <taxon>Fusarium</taxon>
        <taxon>Fusarium solani species complex</taxon>
    </lineage>
</organism>
<dbReference type="OrthoDB" id="10421140at2759"/>
<evidence type="ECO:0000313" key="2">
    <source>
        <dbReference type="EMBL" id="KAJ4310113.1"/>
    </source>
</evidence>
<dbReference type="AlphaFoldDB" id="A0A9W8W397"/>
<dbReference type="EMBL" id="JAPEUR010000395">
    <property type="protein sequence ID" value="KAJ4310113.1"/>
    <property type="molecule type" value="Genomic_DNA"/>
</dbReference>